<dbReference type="PANTHER" id="PTHR47738">
    <property type="entry name" value="PTS SYSTEM FRUCTOSE-LIKE EIIA COMPONENT-RELATED"/>
    <property type="match status" value="1"/>
</dbReference>
<dbReference type="SUPFAM" id="SSF55804">
    <property type="entry name" value="Phoshotransferase/anion transport protein"/>
    <property type="match status" value="1"/>
</dbReference>
<keyword evidence="2" id="KW-0813">Transport</keyword>
<sequence length="154" mass="17167">MEANSLINKELILLDFAADDKFDLLNKLSSLLIQKGYAKASFKNAVIEREKVFPTGLITKGANVAIPHTDPEHVIKPAIIFAKLKDPITFKEMGSGEKDIDSELIFMLAINNPKKQVTTLSKLMSIFSNEETLTKFKNSNEASEILELLNKELS</sequence>
<evidence type="ECO:0000313" key="3">
    <source>
        <dbReference type="Proteomes" id="UP001501510"/>
    </source>
</evidence>
<dbReference type="InterPro" id="IPR051541">
    <property type="entry name" value="PTS_SugarTrans_NitroReg"/>
</dbReference>
<dbReference type="EMBL" id="BAAACG010000001">
    <property type="protein sequence ID" value="GAA0731814.1"/>
    <property type="molecule type" value="Genomic_DNA"/>
</dbReference>
<comment type="caution">
    <text evidence="2">The sequence shown here is derived from an EMBL/GenBank/DDBJ whole genome shotgun (WGS) entry which is preliminary data.</text>
</comment>
<dbReference type="RefSeq" id="WP_343757684.1">
    <property type="nucleotide sequence ID" value="NZ_BAAACG010000001.1"/>
</dbReference>
<gene>
    <name evidence="2" type="ORF">GCM10008906_00700</name>
</gene>
<proteinExistence type="predicted"/>
<feature type="domain" description="PTS EIIA type-2" evidence="1">
    <location>
        <begin position="5"/>
        <end position="152"/>
    </location>
</feature>
<dbReference type="Proteomes" id="UP001501510">
    <property type="component" value="Unassembled WGS sequence"/>
</dbReference>
<evidence type="ECO:0000259" key="1">
    <source>
        <dbReference type="PROSITE" id="PS51094"/>
    </source>
</evidence>
<reference evidence="2 3" key="1">
    <citation type="journal article" date="2019" name="Int. J. Syst. Evol. Microbiol.">
        <title>The Global Catalogue of Microorganisms (GCM) 10K type strain sequencing project: providing services to taxonomists for standard genome sequencing and annotation.</title>
        <authorList>
            <consortium name="The Broad Institute Genomics Platform"/>
            <consortium name="The Broad Institute Genome Sequencing Center for Infectious Disease"/>
            <person name="Wu L."/>
            <person name="Ma J."/>
        </authorList>
    </citation>
    <scope>NUCLEOTIDE SEQUENCE [LARGE SCALE GENOMIC DNA]</scope>
    <source>
        <strain evidence="2 3">JCM 1407</strain>
    </source>
</reference>
<dbReference type="CDD" id="cd00211">
    <property type="entry name" value="PTS_IIA_fru"/>
    <property type="match status" value="1"/>
</dbReference>
<dbReference type="Pfam" id="PF00359">
    <property type="entry name" value="PTS_EIIA_2"/>
    <property type="match status" value="1"/>
</dbReference>
<name>A0ABN1J846_9CLOT</name>
<dbReference type="Gene3D" id="3.40.930.10">
    <property type="entry name" value="Mannitol-specific EII, Chain A"/>
    <property type="match status" value="1"/>
</dbReference>
<dbReference type="PANTHER" id="PTHR47738:SF3">
    <property type="entry name" value="PHOSPHOTRANSFERASE SYSTEM MANNITOL_FRUCTOSE-SPECIFIC IIA DOMAIN CONTAINING PROTEIN"/>
    <property type="match status" value="1"/>
</dbReference>
<accession>A0ABN1J846</accession>
<dbReference type="InterPro" id="IPR016152">
    <property type="entry name" value="PTrfase/Anion_transptr"/>
</dbReference>
<keyword evidence="3" id="KW-1185">Reference proteome</keyword>
<dbReference type="PROSITE" id="PS51094">
    <property type="entry name" value="PTS_EIIA_TYPE_2"/>
    <property type="match status" value="1"/>
</dbReference>
<dbReference type="InterPro" id="IPR002178">
    <property type="entry name" value="PTS_EIIA_type-2_dom"/>
</dbReference>
<organism evidence="2 3">
    <name type="scientific">Clostridium oceanicum</name>
    <dbReference type="NCBI Taxonomy" id="1543"/>
    <lineage>
        <taxon>Bacteria</taxon>
        <taxon>Bacillati</taxon>
        <taxon>Bacillota</taxon>
        <taxon>Clostridia</taxon>
        <taxon>Eubacteriales</taxon>
        <taxon>Clostridiaceae</taxon>
        <taxon>Clostridium</taxon>
    </lineage>
</organism>
<keyword evidence="2" id="KW-0762">Sugar transport</keyword>
<protein>
    <submittedName>
        <fullName evidence="2">PTS sugar transporter subunit IIA</fullName>
    </submittedName>
</protein>
<evidence type="ECO:0000313" key="2">
    <source>
        <dbReference type="EMBL" id="GAA0731814.1"/>
    </source>
</evidence>